<sequence>MSSSSQPGRINVIFHHDDQNQKQTINLTQLTALLNTDMIFIDEFKEPKKLDKKIWASHISGTDLHIYLK</sequence>
<keyword evidence="2" id="KW-1185">Reference proteome</keyword>
<reference evidence="1 2" key="1">
    <citation type="journal article" date="2005" name="Int. J. Syst. Evol. Microbiol.">
        <title>Bacillus litoralis sp. nov., isolated from a tidal flat of the Yellow Sea in Korea.</title>
        <authorList>
            <person name="Yoon J.H."/>
            <person name="Oh T.K."/>
        </authorList>
    </citation>
    <scope>NUCLEOTIDE SEQUENCE [LARGE SCALE GENOMIC DNA]</scope>
    <source>
        <strain evidence="1 2">SW-211</strain>
    </source>
</reference>
<proteinExistence type="predicted"/>
<organism evidence="1 2">
    <name type="scientific">Metabacillus litoralis</name>
    <dbReference type="NCBI Taxonomy" id="152268"/>
    <lineage>
        <taxon>Bacteria</taxon>
        <taxon>Bacillati</taxon>
        <taxon>Bacillota</taxon>
        <taxon>Bacilli</taxon>
        <taxon>Bacillales</taxon>
        <taxon>Bacillaceae</taxon>
        <taxon>Metabacillus</taxon>
    </lineage>
</organism>
<name>A0A5C6V1G2_9BACI</name>
<dbReference type="EMBL" id="VOQF01000033">
    <property type="protein sequence ID" value="TXC78501.1"/>
    <property type="molecule type" value="Genomic_DNA"/>
</dbReference>
<dbReference type="AlphaFoldDB" id="A0A5C6V1G2"/>
<evidence type="ECO:0000313" key="2">
    <source>
        <dbReference type="Proteomes" id="UP000321363"/>
    </source>
</evidence>
<protein>
    <submittedName>
        <fullName evidence="1">Uncharacterized protein</fullName>
    </submittedName>
</protein>
<dbReference type="RefSeq" id="WP_146950890.1">
    <property type="nucleotide sequence ID" value="NZ_VOQF01000033.1"/>
</dbReference>
<gene>
    <name evidence="1" type="ORF">FS935_22715</name>
</gene>
<accession>A0A5C6V1G2</accession>
<evidence type="ECO:0000313" key="1">
    <source>
        <dbReference type="EMBL" id="TXC78501.1"/>
    </source>
</evidence>
<comment type="caution">
    <text evidence="1">The sequence shown here is derived from an EMBL/GenBank/DDBJ whole genome shotgun (WGS) entry which is preliminary data.</text>
</comment>
<dbReference type="OrthoDB" id="2894066at2"/>
<dbReference type="Proteomes" id="UP000321363">
    <property type="component" value="Unassembled WGS sequence"/>
</dbReference>